<gene>
    <name evidence="1" type="ORF">AU252_20390</name>
</gene>
<evidence type="ECO:0000313" key="2">
    <source>
        <dbReference type="Proteomes" id="UP000065151"/>
    </source>
</evidence>
<proteinExistence type="predicted"/>
<organism evidence="1">
    <name type="scientific">Pseudarthrobacter sulfonivorans</name>
    <dbReference type="NCBI Taxonomy" id="121292"/>
    <lineage>
        <taxon>Bacteria</taxon>
        <taxon>Bacillati</taxon>
        <taxon>Actinomycetota</taxon>
        <taxon>Actinomycetes</taxon>
        <taxon>Micrococcales</taxon>
        <taxon>Micrococcaceae</taxon>
        <taxon>Pseudarthrobacter</taxon>
    </lineage>
</organism>
<dbReference type="Proteomes" id="UP000065151">
    <property type="component" value="Chromosome"/>
</dbReference>
<reference evidence="1 2" key="1">
    <citation type="submission" date="2015-12" db="EMBL/GenBank/DDBJ databases">
        <authorList>
            <person name="Shamseldin A."/>
            <person name="Moawad H."/>
            <person name="Abd El-Rahim W.M."/>
            <person name="Sadowsky M.J."/>
        </authorList>
    </citation>
    <scope>NUCLEOTIDE SEQUENCE [LARGE SCALE GENOMIC DNA]</scope>
    <source>
        <strain evidence="1 2">Ar51</strain>
    </source>
</reference>
<sequence>MIHEQLVEALKHLPGLVLAITKGLVEGADENRGDQYMFVEHPVPQVIAVALDIGDTTTAANAAALLHELGERSYIDLADMVAALGQR</sequence>
<accession>A0A0U3QNW9</accession>
<protein>
    <submittedName>
        <fullName evidence="1">Uncharacterized protein</fullName>
    </submittedName>
</protein>
<dbReference type="EMBL" id="CP013747">
    <property type="protein sequence ID" value="ALV43227.1"/>
    <property type="molecule type" value="Genomic_DNA"/>
</dbReference>
<evidence type="ECO:0000313" key="1">
    <source>
        <dbReference type="EMBL" id="ALV43227.1"/>
    </source>
</evidence>
<dbReference type="STRING" id="121292.AU252_20390"/>
<dbReference type="KEGG" id="psul:AU252_20390"/>
<name>A0A0U3QNW9_9MICC</name>
<dbReference type="AlphaFoldDB" id="A0A0U3QNW9"/>